<feature type="domain" description="ABM" evidence="1">
    <location>
        <begin position="1"/>
        <end position="90"/>
    </location>
</feature>
<evidence type="ECO:0000313" key="3">
    <source>
        <dbReference type="Proteomes" id="UP000183371"/>
    </source>
</evidence>
<dbReference type="PANTHER" id="PTHR37811">
    <property type="entry name" value="BLL5343 PROTEIN"/>
    <property type="match status" value="1"/>
</dbReference>
<evidence type="ECO:0000259" key="1">
    <source>
        <dbReference type="PROSITE" id="PS51725"/>
    </source>
</evidence>
<dbReference type="InterPro" id="IPR007138">
    <property type="entry name" value="ABM_dom"/>
</dbReference>
<evidence type="ECO:0000313" key="2">
    <source>
        <dbReference type="EMBL" id="SFT96378.1"/>
    </source>
</evidence>
<keyword evidence="2" id="KW-0503">Monooxygenase</keyword>
<dbReference type="PROSITE" id="PS51725">
    <property type="entry name" value="ABM"/>
    <property type="match status" value="1"/>
</dbReference>
<gene>
    <name evidence="2" type="ORF">SAMN05444141_105373</name>
</gene>
<keyword evidence="3" id="KW-1185">Reference proteome</keyword>
<organism evidence="2 3">
    <name type="scientific">Pseudovibrio denitrificans</name>
    <dbReference type="NCBI Taxonomy" id="258256"/>
    <lineage>
        <taxon>Bacteria</taxon>
        <taxon>Pseudomonadati</taxon>
        <taxon>Pseudomonadota</taxon>
        <taxon>Alphaproteobacteria</taxon>
        <taxon>Hyphomicrobiales</taxon>
        <taxon>Stappiaceae</taxon>
        <taxon>Pseudovibrio</taxon>
    </lineage>
</organism>
<dbReference type="InterPro" id="IPR011008">
    <property type="entry name" value="Dimeric_a/b-barrel"/>
</dbReference>
<dbReference type="AlphaFoldDB" id="A0A1I7CAG3"/>
<dbReference type="Pfam" id="PF03992">
    <property type="entry name" value="ABM"/>
    <property type="match status" value="1"/>
</dbReference>
<accession>A0A1I7CAG3</accession>
<dbReference type="Proteomes" id="UP000183371">
    <property type="component" value="Unassembled WGS sequence"/>
</dbReference>
<protein>
    <submittedName>
        <fullName evidence="2">Heme-degrading monooxygenase HmoA</fullName>
    </submittedName>
</protein>
<dbReference type="InterPro" id="IPR052936">
    <property type="entry name" value="Jasmonate_Hydroxylase-like"/>
</dbReference>
<dbReference type="RefSeq" id="WP_054783130.1">
    <property type="nucleotide sequence ID" value="NZ_FPBD01000005.1"/>
</dbReference>
<keyword evidence="2" id="KW-0560">Oxidoreductase</keyword>
<name>A0A1I7CAG3_9HYPH</name>
<dbReference type="PANTHER" id="PTHR37811:SF2">
    <property type="entry name" value="ABM DOMAIN-CONTAINING PROTEIN"/>
    <property type="match status" value="1"/>
</dbReference>
<dbReference type="EMBL" id="FPBD01000005">
    <property type="protein sequence ID" value="SFT96378.1"/>
    <property type="molecule type" value="Genomic_DNA"/>
</dbReference>
<proteinExistence type="predicted"/>
<dbReference type="SUPFAM" id="SSF54909">
    <property type="entry name" value="Dimeric alpha+beta barrel"/>
    <property type="match status" value="1"/>
</dbReference>
<dbReference type="GO" id="GO:0004497">
    <property type="term" value="F:monooxygenase activity"/>
    <property type="evidence" value="ECO:0007669"/>
    <property type="project" value="UniProtKB-KW"/>
</dbReference>
<sequence length="102" mass="11981">MIAVIFEVEPFADHKASYLDMAASIKPELEKIPGFISVERFQSLTNPEKILSLSFFEDEEAVLRWRAQEKHQEAQRKGKNEYFQKYRIRVASILRDYGLDNN</sequence>
<dbReference type="Gene3D" id="3.30.70.100">
    <property type="match status" value="1"/>
</dbReference>
<reference evidence="3" key="1">
    <citation type="submission" date="2016-10" db="EMBL/GenBank/DDBJ databases">
        <authorList>
            <person name="Varghese N."/>
            <person name="Submissions S."/>
        </authorList>
    </citation>
    <scope>NUCLEOTIDE SEQUENCE [LARGE SCALE GENOMIC DNA]</scope>
    <source>
        <strain evidence="3">DSM 17465</strain>
    </source>
</reference>